<reference evidence="1 2" key="1">
    <citation type="submission" date="2019-03" db="EMBL/GenBank/DDBJ databases">
        <title>Single cell metagenomics reveals metabolic interactions within the superorganism composed of flagellate Streblomastix strix and complex community of Bacteroidetes bacteria on its surface.</title>
        <authorList>
            <person name="Treitli S.C."/>
            <person name="Kolisko M."/>
            <person name="Husnik F."/>
            <person name="Keeling P."/>
            <person name="Hampl V."/>
        </authorList>
    </citation>
    <scope>NUCLEOTIDE SEQUENCE [LARGE SCALE GENOMIC DNA]</scope>
    <source>
        <strain evidence="1">ST1C</strain>
    </source>
</reference>
<gene>
    <name evidence="1" type="ORF">EZS28_029656</name>
</gene>
<accession>A0A5J4UWK1</accession>
<protein>
    <submittedName>
        <fullName evidence="1">Uncharacterized protein</fullName>
    </submittedName>
</protein>
<organism evidence="1 2">
    <name type="scientific">Streblomastix strix</name>
    <dbReference type="NCBI Taxonomy" id="222440"/>
    <lineage>
        <taxon>Eukaryota</taxon>
        <taxon>Metamonada</taxon>
        <taxon>Preaxostyla</taxon>
        <taxon>Oxymonadida</taxon>
        <taxon>Streblomastigidae</taxon>
        <taxon>Streblomastix</taxon>
    </lineage>
</organism>
<dbReference type="OrthoDB" id="188741at2759"/>
<proteinExistence type="predicted"/>
<comment type="caution">
    <text evidence="1">The sequence shown here is derived from an EMBL/GenBank/DDBJ whole genome shotgun (WGS) entry which is preliminary data.</text>
</comment>
<dbReference type="Proteomes" id="UP000324800">
    <property type="component" value="Unassembled WGS sequence"/>
</dbReference>
<name>A0A5J4UWK1_9EUKA</name>
<sequence length="87" mass="10047">MSRLEKNVEKLECERIVIEDKMCNLLNEKLSFDKIGKAIGHLREKMLERVCGQDIEAGNVMNEVERVKLYMLNRYRQADSGCVSKGV</sequence>
<evidence type="ECO:0000313" key="1">
    <source>
        <dbReference type="EMBL" id="KAA6374818.1"/>
    </source>
</evidence>
<dbReference type="EMBL" id="SNRW01011698">
    <property type="protein sequence ID" value="KAA6374818.1"/>
    <property type="molecule type" value="Genomic_DNA"/>
</dbReference>
<dbReference type="AlphaFoldDB" id="A0A5J4UWK1"/>
<evidence type="ECO:0000313" key="2">
    <source>
        <dbReference type="Proteomes" id="UP000324800"/>
    </source>
</evidence>